<evidence type="ECO:0000256" key="2">
    <source>
        <dbReference type="ARBA" id="ARBA00023125"/>
    </source>
</evidence>
<dbReference type="PANTHER" id="PTHR30055">
    <property type="entry name" value="HTH-TYPE TRANSCRIPTIONAL REGULATOR RUTR"/>
    <property type="match status" value="1"/>
</dbReference>
<evidence type="ECO:0000256" key="3">
    <source>
        <dbReference type="ARBA" id="ARBA00023163"/>
    </source>
</evidence>
<dbReference type="PANTHER" id="PTHR30055:SF234">
    <property type="entry name" value="HTH-TYPE TRANSCRIPTIONAL REGULATOR BETI"/>
    <property type="match status" value="1"/>
</dbReference>
<dbReference type="PROSITE" id="PS01081">
    <property type="entry name" value="HTH_TETR_1"/>
    <property type="match status" value="1"/>
</dbReference>
<dbReference type="PROSITE" id="PS50977">
    <property type="entry name" value="HTH_TETR_2"/>
    <property type="match status" value="1"/>
</dbReference>
<dbReference type="RefSeq" id="WP_183910542.1">
    <property type="nucleotide sequence ID" value="NZ_JACHXZ010000003.1"/>
</dbReference>
<name>A0A839UU70_9GAMM</name>
<protein>
    <submittedName>
        <fullName evidence="6">AcrR family transcriptional regulator</fullName>
    </submittedName>
</protein>
<dbReference type="InterPro" id="IPR023772">
    <property type="entry name" value="DNA-bd_HTH_TetR-type_CS"/>
</dbReference>
<dbReference type="InterPro" id="IPR009057">
    <property type="entry name" value="Homeodomain-like_sf"/>
</dbReference>
<dbReference type="GO" id="GO:0000976">
    <property type="term" value="F:transcription cis-regulatory region binding"/>
    <property type="evidence" value="ECO:0007669"/>
    <property type="project" value="TreeGrafter"/>
</dbReference>
<feature type="DNA-binding region" description="H-T-H motif" evidence="4">
    <location>
        <begin position="46"/>
        <end position="65"/>
    </location>
</feature>
<dbReference type="GO" id="GO:0003700">
    <property type="term" value="F:DNA-binding transcription factor activity"/>
    <property type="evidence" value="ECO:0007669"/>
    <property type="project" value="TreeGrafter"/>
</dbReference>
<dbReference type="Gene3D" id="1.10.357.10">
    <property type="entry name" value="Tetracycline Repressor, domain 2"/>
    <property type="match status" value="1"/>
</dbReference>
<keyword evidence="2 4" id="KW-0238">DNA-binding</keyword>
<evidence type="ECO:0000259" key="5">
    <source>
        <dbReference type="PROSITE" id="PS50977"/>
    </source>
</evidence>
<dbReference type="PRINTS" id="PR00455">
    <property type="entry name" value="HTHTETR"/>
</dbReference>
<dbReference type="AlphaFoldDB" id="A0A839UU70"/>
<evidence type="ECO:0000313" key="6">
    <source>
        <dbReference type="EMBL" id="MBB3169048.1"/>
    </source>
</evidence>
<gene>
    <name evidence="6" type="ORF">FHS30_002256</name>
</gene>
<accession>A0A839UU70</accession>
<dbReference type="Pfam" id="PF00440">
    <property type="entry name" value="TetR_N"/>
    <property type="match status" value="1"/>
</dbReference>
<keyword evidence="1" id="KW-0805">Transcription regulation</keyword>
<comment type="caution">
    <text evidence="6">The sequence shown here is derived from an EMBL/GenBank/DDBJ whole genome shotgun (WGS) entry which is preliminary data.</text>
</comment>
<reference evidence="6 7" key="1">
    <citation type="submission" date="2020-08" db="EMBL/GenBank/DDBJ databases">
        <title>Genomic Encyclopedia of Type Strains, Phase III (KMG-III): the genomes of soil and plant-associated and newly described type strains.</title>
        <authorList>
            <person name="Whitman W."/>
        </authorList>
    </citation>
    <scope>NUCLEOTIDE SEQUENCE [LARGE SCALE GENOMIC DNA]</scope>
    <source>
        <strain evidence="6 7">CECT 8571</strain>
    </source>
</reference>
<proteinExistence type="predicted"/>
<sequence length="207" mass="23418">MPSDNPLSPLLLEKNRPQQARAIATYERILAAAAQLLSEVGVDNISTNLIAEQAGITAPALYRYFPNKYALLYTLGARLMDRQNQVLIAWSERHQHHQTALIDHMLPLLEETYAVTANTPAGLVLMRALRALPVMQDVLLESHRAMSEWALAHWPLTRAKDNLRRLRLTLQMATSAIELALEDPDMPAEFALREAATMLQSYWRQQI</sequence>
<dbReference type="InterPro" id="IPR050109">
    <property type="entry name" value="HTH-type_TetR-like_transc_reg"/>
</dbReference>
<dbReference type="SUPFAM" id="SSF46689">
    <property type="entry name" value="Homeodomain-like"/>
    <property type="match status" value="1"/>
</dbReference>
<dbReference type="InterPro" id="IPR001647">
    <property type="entry name" value="HTH_TetR"/>
</dbReference>
<keyword evidence="3" id="KW-0804">Transcription</keyword>
<keyword evidence="7" id="KW-1185">Reference proteome</keyword>
<evidence type="ECO:0000256" key="1">
    <source>
        <dbReference type="ARBA" id="ARBA00023015"/>
    </source>
</evidence>
<organism evidence="6 7">
    <name type="scientific">Simiduia aestuariiviva</name>
    <dbReference type="NCBI Taxonomy" id="1510459"/>
    <lineage>
        <taxon>Bacteria</taxon>
        <taxon>Pseudomonadati</taxon>
        <taxon>Pseudomonadota</taxon>
        <taxon>Gammaproteobacteria</taxon>
        <taxon>Cellvibrionales</taxon>
        <taxon>Cellvibrionaceae</taxon>
        <taxon>Simiduia</taxon>
    </lineage>
</organism>
<feature type="domain" description="HTH tetR-type" evidence="5">
    <location>
        <begin position="23"/>
        <end position="83"/>
    </location>
</feature>
<evidence type="ECO:0000256" key="4">
    <source>
        <dbReference type="PROSITE-ProRule" id="PRU00335"/>
    </source>
</evidence>
<dbReference type="Proteomes" id="UP000559987">
    <property type="component" value="Unassembled WGS sequence"/>
</dbReference>
<dbReference type="EMBL" id="JACHXZ010000003">
    <property type="protein sequence ID" value="MBB3169048.1"/>
    <property type="molecule type" value="Genomic_DNA"/>
</dbReference>
<evidence type="ECO:0000313" key="7">
    <source>
        <dbReference type="Proteomes" id="UP000559987"/>
    </source>
</evidence>